<evidence type="ECO:0000256" key="2">
    <source>
        <dbReference type="ARBA" id="ARBA00010260"/>
    </source>
</evidence>
<evidence type="ECO:0000256" key="9">
    <source>
        <dbReference type="ARBA" id="ARBA00023207"/>
    </source>
</evidence>
<keyword evidence="5 14" id="KW-0732">Signal</keyword>
<evidence type="ECO:0000256" key="3">
    <source>
        <dbReference type="ARBA" id="ARBA00022475"/>
    </source>
</evidence>
<dbReference type="GO" id="GO:0005576">
    <property type="term" value="C:extracellular region"/>
    <property type="evidence" value="ECO:0007669"/>
    <property type="project" value="TreeGrafter"/>
</dbReference>
<comment type="function">
    <text evidence="12">Cell surface proteoglycan.</text>
</comment>
<keyword evidence="16" id="KW-1185">Reference proteome</keyword>
<dbReference type="PANTHER" id="PTHR10822">
    <property type="entry name" value="GLYPICAN"/>
    <property type="match status" value="1"/>
</dbReference>
<dbReference type="GO" id="GO:0090263">
    <property type="term" value="P:positive regulation of canonical Wnt signaling pathway"/>
    <property type="evidence" value="ECO:0007669"/>
    <property type="project" value="TreeGrafter"/>
</dbReference>
<feature type="region of interest" description="Disordered" evidence="13">
    <location>
        <begin position="496"/>
        <end position="577"/>
    </location>
</feature>
<keyword evidence="3" id="KW-1003">Cell membrane</keyword>
<sequence length="608" mass="66959">MSRGIFTRVKLWWMLATVALFVKVSGVKTHSCHEVKTAFQMRQVGPLKWVPETPGTDADLQICKHKGPTCCTRKMEESYQLAVQRETLQNIRSYSFELKYLIVGHISSFQDTFQSLVSFTMNHTSNLFDSTYKVLAQEASSHVTELFTDLSLFIHGANVSVEAAVQRFYDNLFPLVYSRLVNPGMAELTSELGECLRMTRQDVNPFGPHPRALAQELARALRGSRALSQALAVGADVLNTTEHAALSRECGRALVRMQYCSHCRGLTLIKPCVGYCLNVMRGCLASLSELDLPWRRYIFGLEDLTNSLAGAHDLEMALLGIRNHINDAILYTQLHGPRLSAIVDKVCGQFTEVAPATTTCPPPVTVTTATSASVPASTTSPPSFGQPQQGQLAHMRSSLPLKPSKNDKPRSLKKMFREFMGYIQRYKSFFAALPEMLCEGEMVVDDFSCWSGEDVVQSYLGRAVGNSHQAQRQNPEMKVRSPDSTLVAVKERLVRFNQEMQGKTPQERDRGAWVERGSGMPEGSGDCDDEDGCQGSGDKADVLRGRGRDSSVGGPLGKAPVFVPPRRTPPDAARPNDAVKVRGHAQASAPSLVLSAACLLAALHWHLD</sequence>
<evidence type="ECO:0000256" key="1">
    <source>
        <dbReference type="ARBA" id="ARBA00004609"/>
    </source>
</evidence>
<feature type="compositionally biased region" description="Low complexity" evidence="13">
    <location>
        <begin position="371"/>
        <end position="391"/>
    </location>
</feature>
<evidence type="ECO:0000256" key="5">
    <source>
        <dbReference type="ARBA" id="ARBA00022729"/>
    </source>
</evidence>
<name>A0A9D3MK29_ANGAN</name>
<keyword evidence="8" id="KW-0325">Glycoprotein</keyword>
<evidence type="ECO:0000256" key="4">
    <source>
        <dbReference type="ARBA" id="ARBA00022622"/>
    </source>
</evidence>
<dbReference type="InterPro" id="IPR001863">
    <property type="entry name" value="Glypican"/>
</dbReference>
<evidence type="ECO:0000313" key="16">
    <source>
        <dbReference type="Proteomes" id="UP001044222"/>
    </source>
</evidence>
<feature type="signal peptide" evidence="14">
    <location>
        <begin position="1"/>
        <end position="26"/>
    </location>
</feature>
<feature type="region of interest" description="Disordered" evidence="13">
    <location>
        <begin position="371"/>
        <end position="409"/>
    </location>
</feature>
<organism evidence="15 16">
    <name type="scientific">Anguilla anguilla</name>
    <name type="common">European freshwater eel</name>
    <name type="synonym">Muraena anguilla</name>
    <dbReference type="NCBI Taxonomy" id="7936"/>
    <lineage>
        <taxon>Eukaryota</taxon>
        <taxon>Metazoa</taxon>
        <taxon>Chordata</taxon>
        <taxon>Craniata</taxon>
        <taxon>Vertebrata</taxon>
        <taxon>Euteleostomi</taxon>
        <taxon>Actinopterygii</taxon>
        <taxon>Neopterygii</taxon>
        <taxon>Teleostei</taxon>
        <taxon>Anguilliformes</taxon>
        <taxon>Anguillidae</taxon>
        <taxon>Anguilla</taxon>
    </lineage>
</organism>
<reference evidence="15" key="1">
    <citation type="submission" date="2021-01" db="EMBL/GenBank/DDBJ databases">
        <title>A chromosome-scale assembly of European eel, Anguilla anguilla.</title>
        <authorList>
            <person name="Henkel C."/>
            <person name="Jong-Raadsen S.A."/>
            <person name="Dufour S."/>
            <person name="Weltzien F.-A."/>
            <person name="Palstra A.P."/>
            <person name="Pelster B."/>
            <person name="Spaink H.P."/>
            <person name="Van Den Thillart G.E."/>
            <person name="Jansen H."/>
            <person name="Zahm M."/>
            <person name="Klopp C."/>
            <person name="Cedric C."/>
            <person name="Louis A."/>
            <person name="Berthelot C."/>
            <person name="Parey E."/>
            <person name="Roest Crollius H."/>
            <person name="Montfort J."/>
            <person name="Robinson-Rechavi M."/>
            <person name="Bucao C."/>
            <person name="Bouchez O."/>
            <person name="Gislard M."/>
            <person name="Lluch J."/>
            <person name="Milhes M."/>
            <person name="Lampietro C."/>
            <person name="Lopez Roques C."/>
            <person name="Donnadieu C."/>
            <person name="Braasch I."/>
            <person name="Desvignes T."/>
            <person name="Postlethwait J."/>
            <person name="Bobe J."/>
            <person name="Guiguen Y."/>
            <person name="Dirks R."/>
        </authorList>
    </citation>
    <scope>NUCLEOTIDE SEQUENCE</scope>
    <source>
        <strain evidence="15">Tag_6206</strain>
        <tissue evidence="15">Liver</tissue>
    </source>
</reference>
<evidence type="ECO:0000256" key="14">
    <source>
        <dbReference type="SAM" id="SignalP"/>
    </source>
</evidence>
<evidence type="ECO:0000256" key="6">
    <source>
        <dbReference type="ARBA" id="ARBA00022974"/>
    </source>
</evidence>
<feature type="compositionally biased region" description="Basic and acidic residues" evidence="13">
    <location>
        <begin position="538"/>
        <end position="549"/>
    </location>
</feature>
<dbReference type="PANTHER" id="PTHR10822:SF19">
    <property type="entry name" value="GLYPICAN-5"/>
    <property type="match status" value="1"/>
</dbReference>
<evidence type="ECO:0000313" key="15">
    <source>
        <dbReference type="EMBL" id="KAG5850337.1"/>
    </source>
</evidence>
<keyword evidence="4 12" id="KW-0336">GPI-anchor</keyword>
<accession>A0A9D3MK29</accession>
<keyword evidence="6 12" id="KW-0654">Proteoglycan</keyword>
<gene>
    <name evidence="15" type="ORF">ANANG_G00081160</name>
</gene>
<keyword evidence="10 12" id="KW-0449">Lipoprotein</keyword>
<evidence type="ECO:0000256" key="10">
    <source>
        <dbReference type="ARBA" id="ARBA00023288"/>
    </source>
</evidence>
<comment type="caution">
    <text evidence="15">The sequence shown here is derived from an EMBL/GenBank/DDBJ whole genome shotgun (WGS) entry which is preliminary data.</text>
</comment>
<dbReference type="Pfam" id="PF01153">
    <property type="entry name" value="Glypican"/>
    <property type="match status" value="1"/>
</dbReference>
<dbReference type="GO" id="GO:0016477">
    <property type="term" value="P:cell migration"/>
    <property type="evidence" value="ECO:0007669"/>
    <property type="project" value="TreeGrafter"/>
</dbReference>
<evidence type="ECO:0000256" key="12">
    <source>
        <dbReference type="RuleBase" id="RU003519"/>
    </source>
</evidence>
<evidence type="ECO:0008006" key="17">
    <source>
        <dbReference type="Google" id="ProtNLM"/>
    </source>
</evidence>
<proteinExistence type="inferred from homology"/>
<dbReference type="GO" id="GO:0098552">
    <property type="term" value="C:side of membrane"/>
    <property type="evidence" value="ECO:0007669"/>
    <property type="project" value="UniProtKB-KW"/>
</dbReference>
<evidence type="ECO:0000256" key="8">
    <source>
        <dbReference type="ARBA" id="ARBA00023180"/>
    </source>
</evidence>
<keyword evidence="7 12" id="KW-0472">Membrane</keyword>
<comment type="similarity">
    <text evidence="2 11">Belongs to the glypican family.</text>
</comment>
<comment type="subcellular location">
    <subcellularLocation>
        <location evidence="1 12">Cell membrane</location>
        <topology evidence="1 12">Lipid-anchor</topology>
        <topology evidence="1 12">GPI-anchor</topology>
    </subcellularLocation>
</comment>
<dbReference type="GO" id="GO:1905475">
    <property type="term" value="P:regulation of protein localization to membrane"/>
    <property type="evidence" value="ECO:0007669"/>
    <property type="project" value="TreeGrafter"/>
</dbReference>
<dbReference type="AlphaFoldDB" id="A0A9D3MK29"/>
<dbReference type="GO" id="GO:0009986">
    <property type="term" value="C:cell surface"/>
    <property type="evidence" value="ECO:0007669"/>
    <property type="project" value="TreeGrafter"/>
</dbReference>
<evidence type="ECO:0000256" key="13">
    <source>
        <dbReference type="SAM" id="MobiDB-lite"/>
    </source>
</evidence>
<protein>
    <recommendedName>
        <fullName evidence="17">Glypican 5c</fullName>
    </recommendedName>
</protein>
<evidence type="ECO:0000256" key="7">
    <source>
        <dbReference type="ARBA" id="ARBA00023136"/>
    </source>
</evidence>
<keyword evidence="9 12" id="KW-0357">Heparan sulfate</keyword>
<feature type="chain" id="PRO_5038492955" description="Glypican 5c" evidence="14">
    <location>
        <begin position="27"/>
        <end position="608"/>
    </location>
</feature>
<dbReference type="Proteomes" id="UP001044222">
    <property type="component" value="Unassembled WGS sequence"/>
</dbReference>
<dbReference type="InterPro" id="IPR019803">
    <property type="entry name" value="Glypican_CS"/>
</dbReference>
<dbReference type="GO" id="GO:0005886">
    <property type="term" value="C:plasma membrane"/>
    <property type="evidence" value="ECO:0007669"/>
    <property type="project" value="UniProtKB-SubCell"/>
</dbReference>
<feature type="region of interest" description="Disordered" evidence="13">
    <location>
        <begin position="465"/>
        <end position="484"/>
    </location>
</feature>
<evidence type="ECO:0000256" key="11">
    <source>
        <dbReference type="RuleBase" id="RU003518"/>
    </source>
</evidence>
<dbReference type="PROSITE" id="PS01207">
    <property type="entry name" value="GLYPICAN"/>
    <property type="match status" value="1"/>
</dbReference>
<dbReference type="EMBL" id="JAFIRN010000004">
    <property type="protein sequence ID" value="KAG5850337.1"/>
    <property type="molecule type" value="Genomic_DNA"/>
</dbReference>